<dbReference type="SUPFAM" id="SSF54928">
    <property type="entry name" value="RNA-binding domain, RBD"/>
    <property type="match status" value="1"/>
</dbReference>
<dbReference type="GO" id="GO:1990904">
    <property type="term" value="C:ribonucleoprotein complex"/>
    <property type="evidence" value="ECO:0000318"/>
    <property type="project" value="GO_Central"/>
</dbReference>
<dbReference type="PROSITE" id="PS50102">
    <property type="entry name" value="RRM"/>
    <property type="match status" value="1"/>
</dbReference>
<evidence type="ECO:0000256" key="1">
    <source>
        <dbReference type="SAM" id="MobiDB-lite"/>
    </source>
</evidence>
<organism evidence="2 3">
    <name type="scientific">Pristionchus pacificus</name>
    <name type="common">Parasitic nematode worm</name>
    <dbReference type="NCBI Taxonomy" id="54126"/>
    <lineage>
        <taxon>Eukaryota</taxon>
        <taxon>Metazoa</taxon>
        <taxon>Ecdysozoa</taxon>
        <taxon>Nematoda</taxon>
        <taxon>Chromadorea</taxon>
        <taxon>Rhabditida</taxon>
        <taxon>Rhabditina</taxon>
        <taxon>Diplogasteromorpha</taxon>
        <taxon>Diplogasteroidea</taxon>
        <taxon>Neodiplogasteridae</taxon>
        <taxon>Pristionchus</taxon>
    </lineage>
</organism>
<dbReference type="InterPro" id="IPR012677">
    <property type="entry name" value="Nucleotide-bd_a/b_plait_sf"/>
</dbReference>
<reference evidence="3" key="1">
    <citation type="journal article" date="2008" name="Nat. Genet.">
        <title>The Pristionchus pacificus genome provides a unique perspective on nematode lifestyle and parasitism.</title>
        <authorList>
            <person name="Dieterich C."/>
            <person name="Clifton S.W."/>
            <person name="Schuster L.N."/>
            <person name="Chinwalla A."/>
            <person name="Delehaunty K."/>
            <person name="Dinkelacker I."/>
            <person name="Fulton L."/>
            <person name="Fulton R."/>
            <person name="Godfrey J."/>
            <person name="Minx P."/>
            <person name="Mitreva M."/>
            <person name="Roeseler W."/>
            <person name="Tian H."/>
            <person name="Witte H."/>
            <person name="Yang S.P."/>
            <person name="Wilson R.K."/>
            <person name="Sommer R.J."/>
        </authorList>
    </citation>
    <scope>NUCLEOTIDE SEQUENCE [LARGE SCALE GENOMIC DNA]</scope>
    <source>
        <strain evidence="3">PS312</strain>
    </source>
</reference>
<dbReference type="EnsemblMetazoa" id="PPA22432.1">
    <property type="protein sequence ID" value="PPA22432.1"/>
    <property type="gene ID" value="WBGene00111986"/>
</dbReference>
<protein>
    <submittedName>
        <fullName evidence="2">RNA binding protein</fullName>
    </submittedName>
</protein>
<name>A0A2A6CF61_PRIPA</name>
<dbReference type="SMART" id="SM00360">
    <property type="entry name" value="RRM"/>
    <property type="match status" value="1"/>
</dbReference>
<dbReference type="Pfam" id="PF00076">
    <property type="entry name" value="RRM_1"/>
    <property type="match status" value="1"/>
</dbReference>
<keyword evidence="3" id="KW-1185">Reference proteome</keyword>
<dbReference type="Gene3D" id="3.30.70.330">
    <property type="match status" value="1"/>
</dbReference>
<evidence type="ECO:0000313" key="2">
    <source>
        <dbReference type="EnsemblMetazoa" id="PPA22432.1"/>
    </source>
</evidence>
<proteinExistence type="predicted"/>
<dbReference type="InterPro" id="IPR035979">
    <property type="entry name" value="RBD_domain_sf"/>
</dbReference>
<accession>A0A8R1YJR9</accession>
<dbReference type="GO" id="GO:0005737">
    <property type="term" value="C:cytoplasm"/>
    <property type="evidence" value="ECO:0000318"/>
    <property type="project" value="GO_Central"/>
</dbReference>
<dbReference type="CDD" id="cd00590">
    <property type="entry name" value="RRM_SF"/>
    <property type="match status" value="1"/>
</dbReference>
<reference evidence="2" key="2">
    <citation type="submission" date="2022-06" db="UniProtKB">
        <authorList>
            <consortium name="EnsemblMetazoa"/>
        </authorList>
    </citation>
    <scope>IDENTIFICATION</scope>
    <source>
        <strain evidence="2">PS312</strain>
    </source>
</reference>
<dbReference type="GO" id="GO:0005634">
    <property type="term" value="C:nucleus"/>
    <property type="evidence" value="ECO:0000318"/>
    <property type="project" value="GO_Central"/>
</dbReference>
<dbReference type="GO" id="GO:0003729">
    <property type="term" value="F:mRNA binding"/>
    <property type="evidence" value="ECO:0000318"/>
    <property type="project" value="GO_Central"/>
</dbReference>
<feature type="region of interest" description="Disordered" evidence="1">
    <location>
        <begin position="399"/>
        <end position="426"/>
    </location>
</feature>
<sequence length="485" mass="54298">MHAGSPISRSPQARTEVYERNGRSLFEMYRMGFAAFTPVRDAFMGELSYVPHRTERDIVRAKFDKRGRSVINFLPRIMPNNQQSLAEVVSTIKKHYFGGNLTMTSQEFEKTLTISQNGEQFAAAHATANRSVFALKNDVHDGRPCALRLDSPRKIYTRVYSPSPILKTTLLEEKTAEAQTDTGKLIHTMNSVLVSVLTGNYEPNLFEAIADICKEPKSDTILRHFAANFIGVVQLGCLQKDNANSVVTEPAVALPLSRLATPAVPPAASAAAAAFPERACAAVGSEEWKEEVRRRFPGKEILFSPEATEGRILIDRLPLSVNAEDFKQALHPFGQILEYYFPTHAHGTYWRTVHVKFESYRHAAAAIARLDGTRQFGARISVRRADYWSVTWGGAEGRAEEDSDRLGDRRGLERDSSATTPHDGMPQATVEMIPAEGSAVSDAVEWPYHLSDDLFREDLCDWMEAARGRWMRSSNWFCSCWECSD</sequence>
<evidence type="ECO:0000313" key="3">
    <source>
        <dbReference type="Proteomes" id="UP000005239"/>
    </source>
</evidence>
<dbReference type="Proteomes" id="UP000005239">
    <property type="component" value="Unassembled WGS sequence"/>
</dbReference>
<accession>A0A2A6CF61</accession>
<feature type="compositionally biased region" description="Basic and acidic residues" evidence="1">
    <location>
        <begin position="399"/>
        <end position="416"/>
    </location>
</feature>
<gene>
    <name evidence="2" type="primary">WBGene00111986</name>
</gene>
<dbReference type="AlphaFoldDB" id="A0A2A6CF61"/>
<dbReference type="InterPro" id="IPR000504">
    <property type="entry name" value="RRM_dom"/>
</dbReference>